<dbReference type="Gene3D" id="3.40.50.720">
    <property type="entry name" value="NAD(P)-binding Rossmann-like Domain"/>
    <property type="match status" value="1"/>
</dbReference>
<dbReference type="STRING" id="7739.C3Z966"/>
<keyword evidence="2" id="KW-0812">Transmembrane</keyword>
<dbReference type="SUPFAM" id="SSF51735">
    <property type="entry name" value="NAD(P)-binding Rossmann-fold domains"/>
    <property type="match status" value="1"/>
</dbReference>
<dbReference type="PANTHER" id="PTHR43725">
    <property type="entry name" value="UDP-GLUCOSE 4-EPIMERASE"/>
    <property type="match status" value="1"/>
</dbReference>
<evidence type="ECO:0000256" key="1">
    <source>
        <dbReference type="SAM" id="MobiDB-lite"/>
    </source>
</evidence>
<dbReference type="eggNOG" id="ENOG502RYYC">
    <property type="taxonomic scope" value="Eukaryota"/>
</dbReference>
<name>C3Z966_BRAFL</name>
<dbReference type="AlphaFoldDB" id="C3Z966"/>
<keyword evidence="2" id="KW-0472">Membrane</keyword>
<protein>
    <recommendedName>
        <fullName evidence="3">NAD-dependent epimerase/dehydratase domain-containing protein</fullName>
    </recommendedName>
</protein>
<dbReference type="EMBL" id="GG666598">
    <property type="protein sequence ID" value="EEN50978.1"/>
    <property type="molecule type" value="Genomic_DNA"/>
</dbReference>
<dbReference type="PANTHER" id="PTHR43725:SF32">
    <property type="entry name" value="NAD-DEPENDENT EPIMERASE_DEHYDRATASE DOMAIN-CONTAINING PROTEIN"/>
    <property type="match status" value="1"/>
</dbReference>
<feature type="transmembrane region" description="Helical" evidence="2">
    <location>
        <begin position="365"/>
        <end position="387"/>
    </location>
</feature>
<feature type="region of interest" description="Disordered" evidence="1">
    <location>
        <begin position="34"/>
        <end position="59"/>
    </location>
</feature>
<organism>
    <name type="scientific">Branchiostoma floridae</name>
    <name type="common">Florida lancelet</name>
    <name type="synonym">Amphioxus</name>
    <dbReference type="NCBI Taxonomy" id="7739"/>
    <lineage>
        <taxon>Eukaryota</taxon>
        <taxon>Metazoa</taxon>
        <taxon>Chordata</taxon>
        <taxon>Cephalochordata</taxon>
        <taxon>Leptocardii</taxon>
        <taxon>Amphioxiformes</taxon>
        <taxon>Branchiostomatidae</taxon>
        <taxon>Branchiostoma</taxon>
    </lineage>
</organism>
<dbReference type="InterPro" id="IPR036291">
    <property type="entry name" value="NAD(P)-bd_dom_sf"/>
</dbReference>
<dbReference type="InterPro" id="IPR001509">
    <property type="entry name" value="Epimerase_deHydtase"/>
</dbReference>
<dbReference type="Pfam" id="PF01370">
    <property type="entry name" value="Epimerase"/>
    <property type="match status" value="1"/>
</dbReference>
<gene>
    <name evidence="4" type="ORF">BRAFLDRAFT_103699</name>
</gene>
<proteinExistence type="predicted"/>
<dbReference type="InParanoid" id="C3Z966"/>
<sequence>MYVNNVAHRDGRVPLCLPGCRPARRSLLYFGVKQPSRDVRGPETPGTTDNGAPGRQPRARGLCWTTDDGGRDCMGPQATLGTLDISRNALTCLSGETVKGLSGLKHLEMSGNRSLPFDDSACVMKWHLSYRYFLYLGHYVGLLLDETLFCITKGHLRRHDVRIYDQIRQTRPGEDNYMRCSSLNIGGAAGSKTDLPFVMISANREADKPHDTLKVTHLCKLAWEDAGSVKIALRGGSTLQIVPVDVDKSSRIRSVVAVVMSDITARVGRNTFPVQSYNKSISAFGHEESKNVTCLYNALGKTHRYVFTAPVPDAPGGPVCEEKRRVTHTTAEPQTHTTRGILDQTNSNTTPTVTVQPGKERSLHVGIIAVLAVVGVVLVALLVTYLVRRQQCCSRGHHAAAGSQGPPLAVISLNRWMVSGPNVQNTTYQVTDTATRNAIYPTDDPQYSGIHDEHFNYYNTRPGVQHPYWEIPDEFFNYSNTRTRPGVQNPYWEIPDEYYSYENTRPKSFPPPSGRHPEDDDAVRFYAAGAEVVLPSSTRPGGRHPAYGTAPPITAAQNSYQTARQARQRKTSIRPYGTLPRTSSNPQIPVRHRMAHIGSYGLALTCKQVTVEKNVEGSRVLLSTTWLLRCLFVFLAFERGSGADGGGQNGKAGGPAFRAGGLHEGYRPRPVLVLGGTGFVGGATVRLLIKSGEFDVTVVTRGNWPWDSATLIQPYVRHIVCDRTFAYGLSECPALTLILRNTTFEAVLDFSTFSGEQMMDSVSVVKNRVSGFYLYVSSDSVYDVCDRRHLGPTREVDAVRPKNRTRQEELNARDSYGHWKLQGEEELVRQRQAGGFPYVILRLPDVVGPRDSTHRWWMYQLWIRFAHLVPLHLPFSVRYTDFSLVQVDDVAKGILNILFSNSSVYDHAFNLAFKEAFTLNSFLTSMAKELGVSGVKFDQRHTAVHFYPESRAGILDTSKAESMLGWRPTPWEKALHRNCVFYEYVMTQRTFKTCELKHLVKTFASDVDSSGTKAFLHMLKDMYDIETRELFWYHQEL</sequence>
<evidence type="ECO:0000259" key="3">
    <source>
        <dbReference type="Pfam" id="PF01370"/>
    </source>
</evidence>
<evidence type="ECO:0000256" key="2">
    <source>
        <dbReference type="SAM" id="Phobius"/>
    </source>
</evidence>
<reference evidence="4" key="1">
    <citation type="journal article" date="2008" name="Nature">
        <title>The amphioxus genome and the evolution of the chordate karyotype.</title>
        <authorList>
            <consortium name="US DOE Joint Genome Institute (JGI-PGF)"/>
            <person name="Putnam N.H."/>
            <person name="Butts T."/>
            <person name="Ferrier D.E.K."/>
            <person name="Furlong R.F."/>
            <person name="Hellsten U."/>
            <person name="Kawashima T."/>
            <person name="Robinson-Rechavi M."/>
            <person name="Shoguchi E."/>
            <person name="Terry A."/>
            <person name="Yu J.-K."/>
            <person name="Benito-Gutierrez E.L."/>
            <person name="Dubchak I."/>
            <person name="Garcia-Fernandez J."/>
            <person name="Gibson-Brown J.J."/>
            <person name="Grigoriev I.V."/>
            <person name="Horton A.C."/>
            <person name="de Jong P.J."/>
            <person name="Jurka J."/>
            <person name="Kapitonov V.V."/>
            <person name="Kohara Y."/>
            <person name="Kuroki Y."/>
            <person name="Lindquist E."/>
            <person name="Lucas S."/>
            <person name="Osoegawa K."/>
            <person name="Pennacchio L.A."/>
            <person name="Salamov A.A."/>
            <person name="Satou Y."/>
            <person name="Sauka-Spengler T."/>
            <person name="Schmutz J."/>
            <person name="Shin-I T."/>
            <person name="Toyoda A."/>
            <person name="Bronner-Fraser M."/>
            <person name="Fujiyama A."/>
            <person name="Holland L.Z."/>
            <person name="Holland P.W.H."/>
            <person name="Satoh N."/>
            <person name="Rokhsar D.S."/>
        </authorList>
    </citation>
    <scope>NUCLEOTIDE SEQUENCE [LARGE SCALE GENOMIC DNA]</scope>
    <source>
        <strain evidence="4">S238N-H82</strain>
        <tissue evidence="4">Testes</tissue>
    </source>
</reference>
<evidence type="ECO:0000313" key="4">
    <source>
        <dbReference type="EMBL" id="EEN50978.1"/>
    </source>
</evidence>
<feature type="domain" description="NAD-dependent epimerase/dehydratase" evidence="3">
    <location>
        <begin position="671"/>
        <end position="911"/>
    </location>
</feature>
<keyword evidence="2" id="KW-1133">Transmembrane helix</keyword>
<accession>C3Z966</accession>